<evidence type="ECO:0000256" key="2">
    <source>
        <dbReference type="ARBA" id="ARBA00023125"/>
    </source>
</evidence>
<dbReference type="Pfam" id="PF00196">
    <property type="entry name" value="GerE"/>
    <property type="match status" value="1"/>
</dbReference>
<keyword evidence="1" id="KW-0805">Transcription regulation</keyword>
<dbReference type="InterPro" id="IPR016032">
    <property type="entry name" value="Sig_transdc_resp-reg_C-effctor"/>
</dbReference>
<dbReference type="GO" id="GO:0003677">
    <property type="term" value="F:DNA binding"/>
    <property type="evidence" value="ECO:0007669"/>
    <property type="project" value="UniProtKB-KW"/>
</dbReference>
<evidence type="ECO:0000313" key="5">
    <source>
        <dbReference type="EMBL" id="MBP1993067.1"/>
    </source>
</evidence>
<evidence type="ECO:0000256" key="3">
    <source>
        <dbReference type="ARBA" id="ARBA00023163"/>
    </source>
</evidence>
<protein>
    <submittedName>
        <fullName evidence="5">DNA-binding NarL/FixJ family response regulator</fullName>
    </submittedName>
</protein>
<dbReference type="PROSITE" id="PS50043">
    <property type="entry name" value="HTH_LUXR_2"/>
    <property type="match status" value="1"/>
</dbReference>
<feature type="domain" description="HTH luxR-type" evidence="4">
    <location>
        <begin position="31"/>
        <end position="97"/>
    </location>
</feature>
<dbReference type="SUPFAM" id="SSF46894">
    <property type="entry name" value="C-terminal effector domain of the bipartite response regulators"/>
    <property type="match status" value="1"/>
</dbReference>
<dbReference type="CDD" id="cd06170">
    <property type="entry name" value="LuxR_C_like"/>
    <property type="match status" value="1"/>
</dbReference>
<dbReference type="PANTHER" id="PTHR44688">
    <property type="entry name" value="DNA-BINDING TRANSCRIPTIONAL ACTIVATOR DEVR_DOSR"/>
    <property type="match status" value="1"/>
</dbReference>
<dbReference type="Gene3D" id="1.10.10.10">
    <property type="entry name" value="Winged helix-like DNA-binding domain superfamily/Winged helix DNA-binding domain"/>
    <property type="match status" value="1"/>
</dbReference>
<reference evidence="5 6" key="1">
    <citation type="submission" date="2021-03" db="EMBL/GenBank/DDBJ databases">
        <title>Genomic Encyclopedia of Type Strains, Phase IV (KMG-IV): sequencing the most valuable type-strain genomes for metagenomic binning, comparative biology and taxonomic classification.</title>
        <authorList>
            <person name="Goeker M."/>
        </authorList>
    </citation>
    <scope>NUCLEOTIDE SEQUENCE [LARGE SCALE GENOMIC DNA]</scope>
    <source>
        <strain evidence="5 6">DSM 26048</strain>
    </source>
</reference>
<proteinExistence type="predicted"/>
<gene>
    <name evidence="5" type="ORF">J2Z66_004684</name>
</gene>
<comment type="caution">
    <text evidence="5">The sequence shown here is derived from an EMBL/GenBank/DDBJ whole genome shotgun (WGS) entry which is preliminary data.</text>
</comment>
<dbReference type="PRINTS" id="PR00038">
    <property type="entry name" value="HTHLUXR"/>
</dbReference>
<evidence type="ECO:0000259" key="4">
    <source>
        <dbReference type="PROSITE" id="PS50043"/>
    </source>
</evidence>
<dbReference type="InterPro" id="IPR036388">
    <property type="entry name" value="WH-like_DNA-bd_sf"/>
</dbReference>
<dbReference type="Proteomes" id="UP001519287">
    <property type="component" value="Unassembled WGS sequence"/>
</dbReference>
<evidence type="ECO:0000256" key="1">
    <source>
        <dbReference type="ARBA" id="ARBA00023015"/>
    </source>
</evidence>
<organism evidence="5 6">
    <name type="scientific">Paenibacillus eucommiae</name>
    <dbReference type="NCBI Taxonomy" id="1355755"/>
    <lineage>
        <taxon>Bacteria</taxon>
        <taxon>Bacillati</taxon>
        <taxon>Bacillota</taxon>
        <taxon>Bacilli</taxon>
        <taxon>Bacillales</taxon>
        <taxon>Paenibacillaceae</taxon>
        <taxon>Paenibacillus</taxon>
    </lineage>
</organism>
<sequence length="111" mass="12824">MKNGDIHERYGTDCEHLNDLLTQRMGAAMQSFSNCYQITQRESEILVLIALHGFSNREIAEKCVITEKTVKNHLANIMKKLGIRSTRKLLSLLFNHLHYVEENRPLKVVSQ</sequence>
<keyword evidence="6" id="KW-1185">Reference proteome</keyword>
<dbReference type="SMART" id="SM00421">
    <property type="entry name" value="HTH_LUXR"/>
    <property type="match status" value="1"/>
</dbReference>
<dbReference type="RefSeq" id="WP_209974591.1">
    <property type="nucleotide sequence ID" value="NZ_JAGGLB010000016.1"/>
</dbReference>
<evidence type="ECO:0000313" key="6">
    <source>
        <dbReference type="Proteomes" id="UP001519287"/>
    </source>
</evidence>
<dbReference type="InterPro" id="IPR000792">
    <property type="entry name" value="Tscrpt_reg_LuxR_C"/>
</dbReference>
<keyword evidence="3" id="KW-0804">Transcription</keyword>
<name>A0ABS4IZP5_9BACL</name>
<keyword evidence="2 5" id="KW-0238">DNA-binding</keyword>
<accession>A0ABS4IZP5</accession>
<dbReference type="PROSITE" id="PS00622">
    <property type="entry name" value="HTH_LUXR_1"/>
    <property type="match status" value="1"/>
</dbReference>
<dbReference type="EMBL" id="JAGGLB010000016">
    <property type="protein sequence ID" value="MBP1993067.1"/>
    <property type="molecule type" value="Genomic_DNA"/>
</dbReference>
<dbReference type="PANTHER" id="PTHR44688:SF16">
    <property type="entry name" value="DNA-BINDING TRANSCRIPTIONAL ACTIVATOR DEVR_DOSR"/>
    <property type="match status" value="1"/>
</dbReference>